<name>A0A9Q0YM93_HOLLE</name>
<dbReference type="GO" id="GO:0007186">
    <property type="term" value="P:G protein-coupled receptor signaling pathway"/>
    <property type="evidence" value="ECO:0007669"/>
    <property type="project" value="TreeGrafter"/>
</dbReference>
<reference evidence="2" key="1">
    <citation type="submission" date="2021-10" db="EMBL/GenBank/DDBJ databases">
        <title>Tropical sea cucumber genome reveals ecological adaptation and Cuvierian tubules defense mechanism.</title>
        <authorList>
            <person name="Chen T."/>
        </authorList>
    </citation>
    <scope>NUCLEOTIDE SEQUENCE</scope>
    <source>
        <strain evidence="2">Nanhai2018</strain>
        <tissue evidence="2">Muscle</tissue>
    </source>
</reference>
<evidence type="ECO:0000313" key="2">
    <source>
        <dbReference type="EMBL" id="KAJ8025105.1"/>
    </source>
</evidence>
<keyword evidence="3" id="KW-1185">Reference proteome</keyword>
<accession>A0A9Q0YM93</accession>
<gene>
    <name evidence="2" type="ORF">HOLleu_35218</name>
</gene>
<evidence type="ECO:0000256" key="1">
    <source>
        <dbReference type="SAM" id="SignalP"/>
    </source>
</evidence>
<dbReference type="Proteomes" id="UP001152320">
    <property type="component" value="Chromosome 18"/>
</dbReference>
<feature type="signal peptide" evidence="1">
    <location>
        <begin position="1"/>
        <end position="19"/>
    </location>
</feature>
<protein>
    <submittedName>
        <fullName evidence="2">Partner of bursicon</fullName>
    </submittedName>
</protein>
<dbReference type="PANTHER" id="PTHR41151:SF1">
    <property type="entry name" value="PARTNER OF BURSICON"/>
    <property type="match status" value="1"/>
</dbReference>
<dbReference type="OrthoDB" id="786951at2759"/>
<keyword evidence="1" id="KW-0732">Signal</keyword>
<dbReference type="EMBL" id="JAIZAY010000018">
    <property type="protein sequence ID" value="KAJ8025105.1"/>
    <property type="molecule type" value="Genomic_DNA"/>
</dbReference>
<proteinExistence type="predicted"/>
<evidence type="ECO:0000313" key="3">
    <source>
        <dbReference type="Proteomes" id="UP001152320"/>
    </source>
</evidence>
<feature type="chain" id="PRO_5040473758" evidence="1">
    <location>
        <begin position="20"/>
        <end position="128"/>
    </location>
</feature>
<dbReference type="GO" id="GO:0005184">
    <property type="term" value="F:neuropeptide hormone activity"/>
    <property type="evidence" value="ECO:0007669"/>
    <property type="project" value="InterPro"/>
</dbReference>
<dbReference type="GO" id="GO:0031395">
    <property type="term" value="C:bursicon neuropeptide hormone complex"/>
    <property type="evidence" value="ECO:0007669"/>
    <property type="project" value="InterPro"/>
</dbReference>
<organism evidence="2 3">
    <name type="scientific">Holothuria leucospilota</name>
    <name type="common">Black long sea cucumber</name>
    <name type="synonym">Mertensiothuria leucospilota</name>
    <dbReference type="NCBI Taxonomy" id="206669"/>
    <lineage>
        <taxon>Eukaryota</taxon>
        <taxon>Metazoa</taxon>
        <taxon>Echinodermata</taxon>
        <taxon>Eleutherozoa</taxon>
        <taxon>Echinozoa</taxon>
        <taxon>Holothuroidea</taxon>
        <taxon>Aspidochirotacea</taxon>
        <taxon>Aspidochirotida</taxon>
        <taxon>Holothuriidae</taxon>
        <taxon>Holothuria</taxon>
    </lineage>
</organism>
<comment type="caution">
    <text evidence="2">The sequence shown here is derived from an EMBL/GenBank/DDBJ whole genome shotgun (WGS) entry which is preliminary data.</text>
</comment>
<dbReference type="PANTHER" id="PTHR41151">
    <property type="entry name" value="PARTNER OF BURSICON"/>
    <property type="match status" value="1"/>
</dbReference>
<dbReference type="InterPro" id="IPR034441">
    <property type="entry name" value="Bursicon_suB"/>
</dbReference>
<sequence>MSFLLILLLCAANGVLVRSRNERERCSLSEKHMHVNLQKFDSDRGQMVSCRGQITVSYCEGSCRSRTIPSVETFSGFKKMCRCCFESSTQTVRVPVPHCRIVGGRHLQHAIYFDIKQPTACSCARCQS</sequence>
<dbReference type="GO" id="GO:0001664">
    <property type="term" value="F:G protein-coupled receptor binding"/>
    <property type="evidence" value="ECO:0007669"/>
    <property type="project" value="InterPro"/>
</dbReference>
<dbReference type="AlphaFoldDB" id="A0A9Q0YM93"/>